<dbReference type="GO" id="GO:0030422">
    <property type="term" value="P:siRNA processing"/>
    <property type="evidence" value="ECO:0007669"/>
    <property type="project" value="TreeGrafter"/>
</dbReference>
<dbReference type="AlphaFoldDB" id="A0AAE1WDJ0"/>
<evidence type="ECO:0000259" key="4">
    <source>
        <dbReference type="PROSITE" id="PS51327"/>
    </source>
</evidence>
<keyword evidence="6" id="KW-1185">Reference proteome</keyword>
<dbReference type="SMART" id="SM00490">
    <property type="entry name" value="HELICc"/>
    <property type="match status" value="1"/>
</dbReference>
<evidence type="ECO:0000313" key="6">
    <source>
        <dbReference type="Proteomes" id="UP001289374"/>
    </source>
</evidence>
<dbReference type="PANTHER" id="PTHR14950">
    <property type="entry name" value="DICER-RELATED"/>
    <property type="match status" value="1"/>
</dbReference>
<reference evidence="5" key="1">
    <citation type="submission" date="2020-06" db="EMBL/GenBank/DDBJ databases">
        <authorList>
            <person name="Li T."/>
            <person name="Hu X."/>
            <person name="Zhang T."/>
            <person name="Song X."/>
            <person name="Zhang H."/>
            <person name="Dai N."/>
            <person name="Sheng W."/>
            <person name="Hou X."/>
            <person name="Wei L."/>
        </authorList>
    </citation>
    <scope>NUCLEOTIDE SEQUENCE</scope>
    <source>
        <strain evidence="5">K16</strain>
        <tissue evidence="5">Leaf</tissue>
    </source>
</reference>
<dbReference type="EMBL" id="JACGWL010000011">
    <property type="protein sequence ID" value="KAK4391373.1"/>
    <property type="molecule type" value="Genomic_DNA"/>
</dbReference>
<dbReference type="GO" id="GO:0005634">
    <property type="term" value="C:nucleus"/>
    <property type="evidence" value="ECO:0007669"/>
    <property type="project" value="TreeGrafter"/>
</dbReference>
<reference evidence="5" key="2">
    <citation type="journal article" date="2024" name="Plant">
        <title>Genomic evolution and insights into agronomic trait innovations of Sesamum species.</title>
        <authorList>
            <person name="Miao H."/>
            <person name="Wang L."/>
            <person name="Qu L."/>
            <person name="Liu H."/>
            <person name="Sun Y."/>
            <person name="Le M."/>
            <person name="Wang Q."/>
            <person name="Wei S."/>
            <person name="Zheng Y."/>
            <person name="Lin W."/>
            <person name="Duan Y."/>
            <person name="Cao H."/>
            <person name="Xiong S."/>
            <person name="Wang X."/>
            <person name="Wei L."/>
            <person name="Li C."/>
            <person name="Ma Q."/>
            <person name="Ju M."/>
            <person name="Zhao R."/>
            <person name="Li G."/>
            <person name="Mu C."/>
            <person name="Tian Q."/>
            <person name="Mei H."/>
            <person name="Zhang T."/>
            <person name="Gao T."/>
            <person name="Zhang H."/>
        </authorList>
    </citation>
    <scope>NUCLEOTIDE SEQUENCE</scope>
    <source>
        <strain evidence="5">K16</strain>
    </source>
</reference>
<feature type="domain" description="Helicase C-terminal" evidence="3">
    <location>
        <begin position="1"/>
        <end position="183"/>
    </location>
</feature>
<evidence type="ECO:0000313" key="5">
    <source>
        <dbReference type="EMBL" id="KAK4391373.1"/>
    </source>
</evidence>
<dbReference type="FunFam" id="3.30.160.380:FF:000001">
    <property type="entry name" value="Endoribonuclease dicer-like 1"/>
    <property type="match status" value="1"/>
</dbReference>
<dbReference type="GO" id="GO:0005737">
    <property type="term" value="C:cytoplasm"/>
    <property type="evidence" value="ECO:0007669"/>
    <property type="project" value="TreeGrafter"/>
</dbReference>
<dbReference type="Gene3D" id="3.40.50.300">
    <property type="entry name" value="P-loop containing nucleotide triphosphate hydrolases"/>
    <property type="match status" value="1"/>
</dbReference>
<name>A0AAE1WDJ0_9LAMI</name>
<comment type="caution">
    <text evidence="5">The sequence shown here is derived from an EMBL/GenBank/DDBJ whole genome shotgun (WGS) entry which is preliminary data.</text>
</comment>
<proteinExistence type="predicted"/>
<dbReference type="Proteomes" id="UP001289374">
    <property type="component" value="Unassembled WGS sequence"/>
</dbReference>
<dbReference type="PANTHER" id="PTHR14950:SF15">
    <property type="entry name" value="DICER-LIKE PROTEIN 4"/>
    <property type="match status" value="1"/>
</dbReference>
<keyword evidence="1" id="KW-0378">Hydrolase</keyword>
<dbReference type="Pfam" id="PF00271">
    <property type="entry name" value="Helicase_C"/>
    <property type="match status" value="1"/>
</dbReference>
<protein>
    <submittedName>
        <fullName evidence="5">Dicer-like protein 4</fullName>
    </submittedName>
</protein>
<feature type="domain" description="Dicer dsRNA-binding fold" evidence="4">
    <location>
        <begin position="129"/>
        <end position="218"/>
    </location>
</feature>
<dbReference type="Pfam" id="PF03368">
    <property type="entry name" value="Dicer_dimer"/>
    <property type="match status" value="1"/>
</dbReference>
<evidence type="ECO:0000256" key="1">
    <source>
        <dbReference type="ARBA" id="ARBA00022801"/>
    </source>
</evidence>
<dbReference type="InterPro" id="IPR005034">
    <property type="entry name" value="Dicer_dimerisation"/>
</dbReference>
<evidence type="ECO:0000259" key="3">
    <source>
        <dbReference type="PROSITE" id="PS51194"/>
    </source>
</evidence>
<accession>A0AAE1WDJ0</accession>
<dbReference type="PROSITE" id="PS51327">
    <property type="entry name" value="DICER_DSRBF"/>
    <property type="match status" value="1"/>
</dbReference>
<dbReference type="PROSITE" id="PS51194">
    <property type="entry name" value="HELICASE_CTER"/>
    <property type="match status" value="1"/>
</dbReference>
<sequence length="434" mass="48841">MLQVHAPNLSTYSYCRSQSQVNSLYTIMDGGNTTTVRPSESVENGICNQLSTLSLNGDEERLITETPAKDPRRITGHVEYVNVPFISVLLNLLVATKVGEEGLDIQTCCIVIRFDLPETIASFIQSRGRARMPQSECAFLVNRYFNPKPQFYYCDDADGIVCNIILPANAPIHQIVSSPKPSTEAAKKDACLKACKALYEVGALTDYLLPEQDVKYDKSTEELSDSDGSNEESRALHEMLVPAALRKPWQEVGNSTYFCSYFIELCPNPAYRTYRGFGLFVKEPLPEEAGKMKVDLCLARGRMVMTQLIPSGTTRFDKDEITKAEMFQQMFLKIIFDRHLFKPEYVSLENNDVYELSTSTFYLLLPVIHHGDDKISVDWTLVNRCLSSPIFRHPGIGGGEETSQAKNYLYLDNGQKSVHDIVNSLVYVPCKGKW</sequence>
<dbReference type="GO" id="GO:0003723">
    <property type="term" value="F:RNA binding"/>
    <property type="evidence" value="ECO:0007669"/>
    <property type="project" value="UniProtKB-UniRule"/>
</dbReference>
<dbReference type="InterPro" id="IPR001650">
    <property type="entry name" value="Helicase_C-like"/>
</dbReference>
<gene>
    <name evidence="5" type="ORF">Sango_1915100</name>
</gene>
<dbReference type="InterPro" id="IPR027417">
    <property type="entry name" value="P-loop_NTPase"/>
</dbReference>
<keyword evidence="2" id="KW-0694">RNA-binding</keyword>
<organism evidence="5 6">
    <name type="scientific">Sesamum angolense</name>
    <dbReference type="NCBI Taxonomy" id="2727404"/>
    <lineage>
        <taxon>Eukaryota</taxon>
        <taxon>Viridiplantae</taxon>
        <taxon>Streptophyta</taxon>
        <taxon>Embryophyta</taxon>
        <taxon>Tracheophyta</taxon>
        <taxon>Spermatophyta</taxon>
        <taxon>Magnoliopsida</taxon>
        <taxon>eudicotyledons</taxon>
        <taxon>Gunneridae</taxon>
        <taxon>Pentapetalae</taxon>
        <taxon>asterids</taxon>
        <taxon>lamiids</taxon>
        <taxon>Lamiales</taxon>
        <taxon>Pedaliaceae</taxon>
        <taxon>Sesamum</taxon>
    </lineage>
</organism>
<dbReference type="Gene3D" id="3.30.160.380">
    <property type="entry name" value="Dicer dimerisation domain"/>
    <property type="match status" value="1"/>
</dbReference>
<dbReference type="SUPFAM" id="SSF52540">
    <property type="entry name" value="P-loop containing nucleoside triphosphate hydrolases"/>
    <property type="match status" value="1"/>
</dbReference>
<dbReference type="InterPro" id="IPR038248">
    <property type="entry name" value="Dicer_dimer_sf"/>
</dbReference>
<dbReference type="GO" id="GO:0004525">
    <property type="term" value="F:ribonuclease III activity"/>
    <property type="evidence" value="ECO:0007669"/>
    <property type="project" value="TreeGrafter"/>
</dbReference>
<evidence type="ECO:0000256" key="2">
    <source>
        <dbReference type="PROSITE-ProRule" id="PRU00657"/>
    </source>
</evidence>